<dbReference type="OrthoDB" id="441398at2759"/>
<dbReference type="Gene3D" id="3.20.110.10">
    <property type="entry name" value="Glycoside hydrolase 38, N terminal domain"/>
    <property type="match status" value="1"/>
</dbReference>
<keyword evidence="7" id="KW-1133">Transmembrane helix</keyword>
<evidence type="ECO:0000256" key="1">
    <source>
        <dbReference type="ARBA" id="ARBA00001947"/>
    </source>
</evidence>
<protein>
    <recommendedName>
        <fullName evidence="9">Glycoside hydrolase family 38 central domain-containing protein</fullName>
    </recommendedName>
</protein>
<evidence type="ECO:0000256" key="2">
    <source>
        <dbReference type="ARBA" id="ARBA00009792"/>
    </source>
</evidence>
<evidence type="ECO:0000313" key="11">
    <source>
        <dbReference type="Proteomes" id="UP000187209"/>
    </source>
</evidence>
<dbReference type="PANTHER" id="PTHR11607">
    <property type="entry name" value="ALPHA-MANNOSIDASE"/>
    <property type="match status" value="1"/>
</dbReference>
<evidence type="ECO:0000313" key="10">
    <source>
        <dbReference type="EMBL" id="OMJ81124.1"/>
    </source>
</evidence>
<dbReference type="SMART" id="SM00872">
    <property type="entry name" value="Alpha-mann_mid"/>
    <property type="match status" value="1"/>
</dbReference>
<proteinExistence type="inferred from homology"/>
<dbReference type="GO" id="GO:0005764">
    <property type="term" value="C:lysosome"/>
    <property type="evidence" value="ECO:0007669"/>
    <property type="project" value="TreeGrafter"/>
</dbReference>
<dbReference type="InterPro" id="IPR013780">
    <property type="entry name" value="Glyco_hydro_b"/>
</dbReference>
<gene>
    <name evidence="10" type="ORF">SteCoe_18487</name>
</gene>
<keyword evidence="6" id="KW-0326">Glycosidase</keyword>
<keyword evidence="8" id="KW-0732">Signal</keyword>
<dbReference type="SUPFAM" id="SSF88713">
    <property type="entry name" value="Glycoside hydrolase/deacetylase"/>
    <property type="match status" value="1"/>
</dbReference>
<dbReference type="AlphaFoldDB" id="A0A1R2BWI1"/>
<feature type="transmembrane region" description="Helical" evidence="7">
    <location>
        <begin position="908"/>
        <end position="930"/>
    </location>
</feature>
<comment type="cofactor">
    <cofactor evidence="1">
        <name>Zn(2+)</name>
        <dbReference type="ChEBI" id="CHEBI:29105"/>
    </cofactor>
</comment>
<dbReference type="Gene3D" id="2.70.98.30">
    <property type="entry name" value="Golgi alpha-mannosidase II, domain 4"/>
    <property type="match status" value="1"/>
</dbReference>
<dbReference type="GO" id="GO:0030246">
    <property type="term" value="F:carbohydrate binding"/>
    <property type="evidence" value="ECO:0007669"/>
    <property type="project" value="InterPro"/>
</dbReference>
<evidence type="ECO:0000259" key="9">
    <source>
        <dbReference type="SMART" id="SM00872"/>
    </source>
</evidence>
<feature type="domain" description="Glycoside hydrolase family 38 central" evidence="9">
    <location>
        <begin position="334"/>
        <end position="402"/>
    </location>
</feature>
<keyword evidence="4" id="KW-0378">Hydrolase</keyword>
<dbReference type="GO" id="GO:0004559">
    <property type="term" value="F:alpha-mannosidase activity"/>
    <property type="evidence" value="ECO:0007669"/>
    <property type="project" value="InterPro"/>
</dbReference>
<keyword evidence="7" id="KW-0472">Membrane</keyword>
<dbReference type="InterPro" id="IPR037094">
    <property type="entry name" value="Glyco_hydro_38_cen_sf"/>
</dbReference>
<dbReference type="GO" id="GO:0006013">
    <property type="term" value="P:mannose metabolic process"/>
    <property type="evidence" value="ECO:0007669"/>
    <property type="project" value="InterPro"/>
</dbReference>
<dbReference type="InterPro" id="IPR028995">
    <property type="entry name" value="Glyco_hydro_57/38_cen_sf"/>
</dbReference>
<organism evidence="10 11">
    <name type="scientific">Stentor coeruleus</name>
    <dbReference type="NCBI Taxonomy" id="5963"/>
    <lineage>
        <taxon>Eukaryota</taxon>
        <taxon>Sar</taxon>
        <taxon>Alveolata</taxon>
        <taxon>Ciliophora</taxon>
        <taxon>Postciliodesmatophora</taxon>
        <taxon>Heterotrichea</taxon>
        <taxon>Heterotrichida</taxon>
        <taxon>Stentoridae</taxon>
        <taxon>Stentor</taxon>
    </lineage>
</organism>
<dbReference type="InterPro" id="IPR000602">
    <property type="entry name" value="Glyco_hydro_38_N"/>
</dbReference>
<dbReference type="SUPFAM" id="SSF88688">
    <property type="entry name" value="Families 57/38 glycoside transferase middle domain"/>
    <property type="match status" value="1"/>
</dbReference>
<evidence type="ECO:0000256" key="7">
    <source>
        <dbReference type="SAM" id="Phobius"/>
    </source>
</evidence>
<evidence type="ECO:0000256" key="5">
    <source>
        <dbReference type="ARBA" id="ARBA00022833"/>
    </source>
</evidence>
<dbReference type="GO" id="GO:0046872">
    <property type="term" value="F:metal ion binding"/>
    <property type="evidence" value="ECO:0007669"/>
    <property type="project" value="UniProtKB-KW"/>
</dbReference>
<dbReference type="EMBL" id="MPUH01000393">
    <property type="protein sequence ID" value="OMJ81124.1"/>
    <property type="molecule type" value="Genomic_DNA"/>
</dbReference>
<sequence>MLPFIWILFTLTLGKMNVFFVPHSHNDAGWLETADWYYENKVRHTLDNMLGILNLIPEAKFVWAEIYFLSRYLQDYPEKKPQVISMNKQGRFEIVGGGWVQHDEATVDLEMAIRQTEAGFDYISSELGINEVKIGWQLDPFGHSSLTPALFEKMGIEVLVFSRVEYNFRTQLQNSSNMEFIWKPQGLNSENGVFTHVLNNHYSSPSFLSLWFWDEHCYGQLPANETGVLNWYNIFSIQALEDYVLSTAYKYKTNNQLMLIGDDFYYTDWNTTYYLIDLLVKISEQSTNVNFKFATASEYFDAVLSSSTSFEVFGGDLMPLVSAGSSGHPSYWWKPWTGYYSTKPHIKQLMYNTQKFARIGEIISSSWSATKLMAYEVDMCTHHDAITGTMKEPVYYDYLQRIENDQQMLLNELGLQINNLTSTNSTSSTELMIPYKVLFIINPLNWAVKKTLSLEAASEYVRIFDTSNQTIISQSVPYLDNYKSYFTYELQGLQIKTFFVSEYAYKCDGCSIPSTLNNIQTISNNYITIELTKGLLTSLKTQNMEYFIDGTIVRYDTYMSGPYSFVEDEPAEIICELETFNHYSGSIVDVAESYLRYDQDVFIQRIIVDKITDSFIMTFYVYAERNNDIFYRFHQIYKQKGWFYTFNTANLQKRYFEPNASNKTGHNYYPITGGVVADLGDKFLYFIPTFSLGAGMPFENVFELNLHRHPSYDDQLGIGSYSGDIYPVEHEWIIGFTDLNYQSIWDHFLDHRSSPIVFFNTFNNSLTTNFSLATEYNTIPQYKNTYEFLNNFDCAYLSSLVIRNNSYIFRIFNKCNTQIKVDFTEDFEELNLGGLPLNNMRKFNEQGYLELIAYNNTGKNVLEYPKGDGNDGIMPYEMKTYKLKANGIMDKNIMSEVVGGDINGINGLSYSMIIVCGAGVLGILIVVVAFRANKRDKIGLEQLKIELD</sequence>
<dbReference type="InterPro" id="IPR015341">
    <property type="entry name" value="Glyco_hydro_38_cen"/>
</dbReference>
<accession>A0A1R2BWI1</accession>
<dbReference type="Proteomes" id="UP000187209">
    <property type="component" value="Unassembled WGS sequence"/>
</dbReference>
<comment type="caution">
    <text evidence="10">The sequence shown here is derived from an EMBL/GenBank/DDBJ whole genome shotgun (WGS) entry which is preliminary data.</text>
</comment>
<evidence type="ECO:0000256" key="6">
    <source>
        <dbReference type="ARBA" id="ARBA00023295"/>
    </source>
</evidence>
<dbReference type="PANTHER" id="PTHR11607:SF3">
    <property type="entry name" value="LYSOSOMAL ALPHA-MANNOSIDASE"/>
    <property type="match status" value="1"/>
</dbReference>
<keyword evidence="7" id="KW-0812">Transmembrane</keyword>
<dbReference type="InterPro" id="IPR050843">
    <property type="entry name" value="Glycosyl_Hydrlase_38"/>
</dbReference>
<dbReference type="InterPro" id="IPR011013">
    <property type="entry name" value="Gal_mutarotase_sf_dom"/>
</dbReference>
<evidence type="ECO:0000256" key="8">
    <source>
        <dbReference type="SAM" id="SignalP"/>
    </source>
</evidence>
<keyword evidence="5" id="KW-0862">Zinc</keyword>
<dbReference type="InterPro" id="IPR011330">
    <property type="entry name" value="Glyco_hydro/deAcase_b/a-brl"/>
</dbReference>
<dbReference type="SUPFAM" id="SSF74650">
    <property type="entry name" value="Galactose mutarotase-like"/>
    <property type="match status" value="1"/>
</dbReference>
<keyword evidence="3" id="KW-0479">Metal-binding</keyword>
<dbReference type="Pfam" id="PF01074">
    <property type="entry name" value="Glyco_hydro_38N"/>
    <property type="match status" value="1"/>
</dbReference>
<dbReference type="Pfam" id="PF09261">
    <property type="entry name" value="Alpha-mann_mid"/>
    <property type="match status" value="1"/>
</dbReference>
<evidence type="ECO:0000256" key="3">
    <source>
        <dbReference type="ARBA" id="ARBA00022723"/>
    </source>
</evidence>
<dbReference type="Gene3D" id="1.20.1270.50">
    <property type="entry name" value="Glycoside hydrolase family 38, central domain"/>
    <property type="match status" value="1"/>
</dbReference>
<feature type="signal peptide" evidence="8">
    <location>
        <begin position="1"/>
        <end position="16"/>
    </location>
</feature>
<reference evidence="10 11" key="1">
    <citation type="submission" date="2016-11" db="EMBL/GenBank/DDBJ databases">
        <title>The macronuclear genome of Stentor coeruleus: a giant cell with tiny introns.</title>
        <authorList>
            <person name="Slabodnick M."/>
            <person name="Ruby J.G."/>
            <person name="Reiff S.B."/>
            <person name="Swart E.C."/>
            <person name="Gosai S."/>
            <person name="Prabakaran S."/>
            <person name="Witkowska E."/>
            <person name="Larue G.E."/>
            <person name="Fisher S."/>
            <person name="Freeman R.M."/>
            <person name="Gunawardena J."/>
            <person name="Chu W."/>
            <person name="Stover N.A."/>
            <person name="Gregory B.D."/>
            <person name="Nowacki M."/>
            <person name="Derisi J."/>
            <person name="Roy S.W."/>
            <person name="Marshall W.F."/>
            <person name="Sood P."/>
        </authorList>
    </citation>
    <scope>NUCLEOTIDE SEQUENCE [LARGE SCALE GENOMIC DNA]</scope>
    <source>
        <strain evidence="10">WM001</strain>
    </source>
</reference>
<comment type="similarity">
    <text evidence="2">Belongs to the glycosyl hydrolase 38 family.</text>
</comment>
<keyword evidence="11" id="KW-1185">Reference proteome</keyword>
<dbReference type="Gene3D" id="2.60.40.1180">
    <property type="entry name" value="Golgi alpha-mannosidase II"/>
    <property type="match status" value="1"/>
</dbReference>
<evidence type="ECO:0000256" key="4">
    <source>
        <dbReference type="ARBA" id="ARBA00022801"/>
    </source>
</evidence>
<name>A0A1R2BWI1_9CILI</name>
<feature type="chain" id="PRO_5012525995" description="Glycoside hydrolase family 38 central domain-containing protein" evidence="8">
    <location>
        <begin position="17"/>
        <end position="948"/>
    </location>
</feature>
<dbReference type="InterPro" id="IPR027291">
    <property type="entry name" value="Glyco_hydro_38_N_sf"/>
</dbReference>